<evidence type="ECO:0000313" key="2">
    <source>
        <dbReference type="EMBL" id="OBZ67260.1"/>
    </source>
</evidence>
<feature type="region of interest" description="Disordered" evidence="1">
    <location>
        <begin position="1"/>
        <end position="85"/>
    </location>
</feature>
<gene>
    <name evidence="2" type="ORF">A0H81_12768</name>
</gene>
<dbReference type="OrthoDB" id="2960452at2759"/>
<dbReference type="Proteomes" id="UP000092993">
    <property type="component" value="Unassembled WGS sequence"/>
</dbReference>
<name>A0A1C7LRG7_GRIFR</name>
<dbReference type="AlphaFoldDB" id="A0A1C7LRG7"/>
<keyword evidence="3" id="KW-1185">Reference proteome</keyword>
<evidence type="ECO:0000313" key="3">
    <source>
        <dbReference type="Proteomes" id="UP000092993"/>
    </source>
</evidence>
<sequence>MPTTTRSTSKLTSTTSVQNPPVTMVKHRLSTPTPTLSEEQEPLLKKPRADQSAPASGSDLSTLSSSNDQSMKVTTASSLPKKPSDPIAYMNTEVVRLKQCNAYSANDSTEKEKTPIWKASIQLTFADVVTQKRLSIFAVQPGSHAISNLGAVNPAQLTTTTIGHSRYIGHMQTSSDISITPSLFFLVGITTYSCLTKKDKSRQICVTVSDLVWDRAVAVIGAVYGIKDIYFPTFMHGVSFSTYARKDFSVQSSPIRATTSSPKKKKNVSERITDPVLPWNAAIPRYNGRKPFILKNFKALPASSGEIDYGTAVMVTFTVNVYRATNRNAASLNLQSIVILADPELRDADDDNDEIPDIHPGVDSATESGGDGADNGDDDDDVFWAI</sequence>
<feature type="region of interest" description="Disordered" evidence="1">
    <location>
        <begin position="348"/>
        <end position="380"/>
    </location>
</feature>
<reference evidence="2 3" key="1">
    <citation type="submission" date="2016-03" db="EMBL/GenBank/DDBJ databases">
        <title>Whole genome sequencing of Grifola frondosa 9006-11.</title>
        <authorList>
            <person name="Min B."/>
            <person name="Park H."/>
            <person name="Kim J.-G."/>
            <person name="Cho H."/>
            <person name="Oh Y.-L."/>
            <person name="Kong W.-S."/>
            <person name="Choi I.-G."/>
        </authorList>
    </citation>
    <scope>NUCLEOTIDE SEQUENCE [LARGE SCALE GENOMIC DNA]</scope>
    <source>
        <strain evidence="2 3">9006-11</strain>
    </source>
</reference>
<accession>A0A1C7LRG7</accession>
<dbReference type="EMBL" id="LUGG01000025">
    <property type="protein sequence ID" value="OBZ67260.1"/>
    <property type="molecule type" value="Genomic_DNA"/>
</dbReference>
<evidence type="ECO:0000256" key="1">
    <source>
        <dbReference type="SAM" id="MobiDB-lite"/>
    </source>
</evidence>
<dbReference type="OMA" id="GRREIQP"/>
<protein>
    <submittedName>
        <fullName evidence="2">Uncharacterized protein</fullName>
    </submittedName>
</protein>
<feature type="compositionally biased region" description="Low complexity" evidence="1">
    <location>
        <begin position="1"/>
        <end position="16"/>
    </location>
</feature>
<organism evidence="2 3">
    <name type="scientific">Grifola frondosa</name>
    <name type="common">Maitake</name>
    <name type="synonym">Polyporus frondosus</name>
    <dbReference type="NCBI Taxonomy" id="5627"/>
    <lineage>
        <taxon>Eukaryota</taxon>
        <taxon>Fungi</taxon>
        <taxon>Dikarya</taxon>
        <taxon>Basidiomycota</taxon>
        <taxon>Agaricomycotina</taxon>
        <taxon>Agaricomycetes</taxon>
        <taxon>Polyporales</taxon>
        <taxon>Grifolaceae</taxon>
        <taxon>Grifola</taxon>
    </lineage>
</organism>
<proteinExistence type="predicted"/>
<feature type="compositionally biased region" description="Low complexity" evidence="1">
    <location>
        <begin position="56"/>
        <end position="70"/>
    </location>
</feature>
<comment type="caution">
    <text evidence="2">The sequence shown here is derived from an EMBL/GenBank/DDBJ whole genome shotgun (WGS) entry which is preliminary data.</text>
</comment>